<dbReference type="GO" id="GO:0000105">
    <property type="term" value="P:L-histidine biosynthetic process"/>
    <property type="evidence" value="ECO:0007669"/>
    <property type="project" value="UniProtKB-UniRule"/>
</dbReference>
<dbReference type="InterPro" id="IPR002496">
    <property type="entry name" value="PRib_AMP_CycHydrolase_dom"/>
</dbReference>
<keyword evidence="10 11" id="KW-0368">Histidine biosynthesis</keyword>
<evidence type="ECO:0000259" key="12">
    <source>
        <dbReference type="Pfam" id="PF01502"/>
    </source>
</evidence>
<dbReference type="Pfam" id="PF01502">
    <property type="entry name" value="PRA-CH"/>
    <property type="match status" value="1"/>
</dbReference>
<evidence type="ECO:0000256" key="11">
    <source>
        <dbReference type="HAMAP-Rule" id="MF_01021"/>
    </source>
</evidence>
<keyword evidence="8 11" id="KW-0028">Amino-acid biosynthesis</keyword>
<feature type="binding site" evidence="11">
    <location>
        <position position="99"/>
    </location>
    <ligand>
        <name>Zn(2+)</name>
        <dbReference type="ChEBI" id="CHEBI:29105"/>
        <note>ligand shared between dimeric partners</note>
    </ligand>
</feature>
<evidence type="ECO:0000256" key="2">
    <source>
        <dbReference type="ARBA" id="ARBA00001460"/>
    </source>
</evidence>
<proteinExistence type="inferred from homology"/>
<keyword evidence="7 11" id="KW-0963">Cytoplasm</keyword>
<keyword evidence="14" id="KW-1185">Reference proteome</keyword>
<comment type="caution">
    <text evidence="13">The sequence shown here is derived from an EMBL/GenBank/DDBJ whole genome shotgun (WGS) entry which is preliminary data.</text>
</comment>
<evidence type="ECO:0000256" key="7">
    <source>
        <dbReference type="ARBA" id="ARBA00022490"/>
    </source>
</evidence>
<evidence type="ECO:0000256" key="6">
    <source>
        <dbReference type="ARBA" id="ARBA00008299"/>
    </source>
</evidence>
<evidence type="ECO:0000256" key="8">
    <source>
        <dbReference type="ARBA" id="ARBA00022605"/>
    </source>
</evidence>
<feature type="binding site" evidence="11">
    <location>
        <position position="92"/>
    </location>
    <ligand>
        <name>Zn(2+)</name>
        <dbReference type="ChEBI" id="CHEBI:29105"/>
        <note>ligand shared between dimeric partners</note>
    </ligand>
</feature>
<dbReference type="NCBIfam" id="NF000768">
    <property type="entry name" value="PRK00051.1"/>
    <property type="match status" value="1"/>
</dbReference>
<keyword evidence="11" id="KW-0862">Zinc</keyword>
<evidence type="ECO:0000256" key="9">
    <source>
        <dbReference type="ARBA" id="ARBA00022801"/>
    </source>
</evidence>
<gene>
    <name evidence="11" type="primary">hisI</name>
    <name evidence="13" type="ORF">KSX_07100</name>
</gene>
<dbReference type="EC" id="3.5.4.19" evidence="11"/>
<dbReference type="Proteomes" id="UP000612362">
    <property type="component" value="Unassembled WGS sequence"/>
</dbReference>
<evidence type="ECO:0000256" key="3">
    <source>
        <dbReference type="ARBA" id="ARBA00005169"/>
    </source>
</evidence>
<comment type="pathway">
    <text evidence="4">Amino-acid biosynthesis; L-histidine biosynthesis; L-histidine from 5-phospho-alpha-D-ribose 1-diphosphate: step 2/9.</text>
</comment>
<dbReference type="HAMAP" id="MF_01021">
    <property type="entry name" value="HisI"/>
    <property type="match status" value="1"/>
</dbReference>
<dbReference type="FunFam" id="3.10.20.810:FF:000001">
    <property type="entry name" value="Histidine biosynthesis bifunctional protein HisIE"/>
    <property type="match status" value="1"/>
</dbReference>
<comment type="similarity">
    <text evidence="6">In the N-terminal section; belongs to the PRA-CH family.</text>
</comment>
<dbReference type="GO" id="GO:0008270">
    <property type="term" value="F:zinc ion binding"/>
    <property type="evidence" value="ECO:0007669"/>
    <property type="project" value="UniProtKB-UniRule"/>
</dbReference>
<protein>
    <recommendedName>
        <fullName evidence="11">Phosphoribosyl-AMP cyclohydrolase</fullName>
        <shortName evidence="11">PRA-CH</shortName>
        <ecNumber evidence="11">3.5.4.19</ecNumber>
    </recommendedName>
</protein>
<dbReference type="AlphaFoldDB" id="A0A8J3HXP9"/>
<dbReference type="InterPro" id="IPR038019">
    <property type="entry name" value="PRib_AMP_CycHydrolase_sf"/>
</dbReference>
<dbReference type="SUPFAM" id="SSF141734">
    <property type="entry name" value="HisI-like"/>
    <property type="match status" value="1"/>
</dbReference>
<comment type="catalytic activity">
    <reaction evidence="2">
        <text>1-(5-phospho-beta-D-ribosyl)-ATP + H2O = 1-(5-phospho-beta-D-ribosyl)-5'-AMP + diphosphate + H(+)</text>
        <dbReference type="Rhea" id="RHEA:22828"/>
        <dbReference type="ChEBI" id="CHEBI:15377"/>
        <dbReference type="ChEBI" id="CHEBI:15378"/>
        <dbReference type="ChEBI" id="CHEBI:33019"/>
        <dbReference type="ChEBI" id="CHEBI:59457"/>
        <dbReference type="ChEBI" id="CHEBI:73183"/>
        <dbReference type="EC" id="3.6.1.31"/>
    </reaction>
</comment>
<keyword evidence="11" id="KW-0479">Metal-binding</keyword>
<evidence type="ECO:0000256" key="10">
    <source>
        <dbReference type="ARBA" id="ARBA00023102"/>
    </source>
</evidence>
<comment type="caution">
    <text evidence="11">Lacks conserved residue(s) required for the propagation of feature annotation.</text>
</comment>
<keyword evidence="9 11" id="KW-0378">Hydrolase</keyword>
<comment type="pathway">
    <text evidence="3 11">Amino-acid biosynthesis; L-histidine biosynthesis; L-histidine from 5-phospho-alpha-D-ribose 1-diphosphate: step 3/9.</text>
</comment>
<comment type="function">
    <text evidence="11">Catalyzes the hydrolysis of the adenine ring of phosphoribosyl-AMP.</text>
</comment>
<reference evidence="13" key="1">
    <citation type="submission" date="2020-10" db="EMBL/GenBank/DDBJ databases">
        <title>Taxonomic study of unclassified bacteria belonging to the class Ktedonobacteria.</title>
        <authorList>
            <person name="Yabe S."/>
            <person name="Wang C.M."/>
            <person name="Zheng Y."/>
            <person name="Sakai Y."/>
            <person name="Cavaletti L."/>
            <person name="Monciardini P."/>
            <person name="Donadio S."/>
        </authorList>
    </citation>
    <scope>NUCLEOTIDE SEQUENCE</scope>
    <source>
        <strain evidence="13">SOSP1-1</strain>
    </source>
</reference>
<comment type="similarity">
    <text evidence="11">Belongs to the PRA-CH family.</text>
</comment>
<dbReference type="InterPro" id="IPR026660">
    <property type="entry name" value="PRA-CH"/>
</dbReference>
<dbReference type="GO" id="GO:0004636">
    <property type="term" value="F:phosphoribosyl-ATP diphosphatase activity"/>
    <property type="evidence" value="ECO:0007669"/>
    <property type="project" value="UniProtKB-EC"/>
</dbReference>
<dbReference type="EMBL" id="BNJF01000001">
    <property type="protein sequence ID" value="GHO42547.1"/>
    <property type="molecule type" value="Genomic_DNA"/>
</dbReference>
<feature type="binding site" evidence="11">
    <location>
        <position position="75"/>
    </location>
    <ligand>
        <name>Zn(2+)</name>
        <dbReference type="ChEBI" id="CHEBI:29105"/>
        <note>ligand shared between dimeric partners</note>
    </ligand>
</feature>
<evidence type="ECO:0000256" key="4">
    <source>
        <dbReference type="ARBA" id="ARBA00005204"/>
    </source>
</evidence>
<comment type="subcellular location">
    <subcellularLocation>
        <location evidence="11">Cytoplasm</location>
    </subcellularLocation>
</comment>
<accession>A0A8J3HXP9</accession>
<organism evidence="13 14">
    <name type="scientific">Ktedonospora formicarum</name>
    <dbReference type="NCBI Taxonomy" id="2778364"/>
    <lineage>
        <taxon>Bacteria</taxon>
        <taxon>Bacillati</taxon>
        <taxon>Chloroflexota</taxon>
        <taxon>Ktedonobacteria</taxon>
        <taxon>Ktedonobacterales</taxon>
        <taxon>Ktedonobacteraceae</taxon>
        <taxon>Ktedonospora</taxon>
    </lineage>
</organism>
<dbReference type="GO" id="GO:0005737">
    <property type="term" value="C:cytoplasm"/>
    <property type="evidence" value="ECO:0007669"/>
    <property type="project" value="UniProtKB-SubCell"/>
</dbReference>
<evidence type="ECO:0000256" key="5">
    <source>
        <dbReference type="ARBA" id="ARBA00007731"/>
    </source>
</evidence>
<sequence length="313" mass="35628">MELPVTFDRQGLIPVVIQDDVTNDVLMVAFMNGEALRRTRESGYTHFYSRSRNTIWRKGEQSGHTQQVKSIYVNCEENSLLLRVVQQGGAACHEGYHSCYYRRLQDDNSYETIAERVFDPKSTYTHAAHVQPERGAITPEMHQKLESIMRQLYGIYLYLRDHDLSEESNTSRLLQERSQSYLTSRLGDELEELAEVQSGEHVHTGRQSDTVLEGSQVGYWLFLLAAGRDIAYPNFEPHRALLEGYEAQESESRIIELREECLRLVAAEQPEKMAQGLAIGFRLIGWACAAAGVDPLAPSEFDLGQMRRKGLVP</sequence>
<dbReference type="RefSeq" id="WP_220192076.1">
    <property type="nucleotide sequence ID" value="NZ_BNJF01000001.1"/>
</dbReference>
<dbReference type="PANTHER" id="PTHR42945:SF1">
    <property type="entry name" value="HISTIDINE BIOSYNTHESIS BIFUNCTIONAL PROTEIN HIS7"/>
    <property type="match status" value="1"/>
</dbReference>
<comment type="subunit">
    <text evidence="11">Homodimer.</text>
</comment>
<comment type="cofactor">
    <cofactor evidence="11">
        <name>Zn(2+)</name>
        <dbReference type="ChEBI" id="CHEBI:29105"/>
    </cofactor>
    <text evidence="11">Binds 1 zinc ion per subunit.</text>
</comment>
<comment type="similarity">
    <text evidence="5">In the C-terminal section; belongs to the PRA-PH family.</text>
</comment>
<evidence type="ECO:0000256" key="1">
    <source>
        <dbReference type="ARBA" id="ARBA00000024"/>
    </source>
</evidence>
<dbReference type="UniPathway" id="UPA00031">
    <property type="reaction ID" value="UER00008"/>
</dbReference>
<name>A0A8J3HXP9_9CHLR</name>
<evidence type="ECO:0000313" key="13">
    <source>
        <dbReference type="EMBL" id="GHO42547.1"/>
    </source>
</evidence>
<dbReference type="GO" id="GO:0004635">
    <property type="term" value="F:phosphoribosyl-AMP cyclohydrolase activity"/>
    <property type="evidence" value="ECO:0007669"/>
    <property type="project" value="UniProtKB-UniRule"/>
</dbReference>
<dbReference type="Gene3D" id="3.10.20.810">
    <property type="entry name" value="Phosphoribosyl-AMP cyclohydrolase"/>
    <property type="match status" value="1"/>
</dbReference>
<feature type="domain" description="Phosphoribosyl-AMP cyclohydrolase" evidence="12">
    <location>
        <begin position="27"/>
        <end position="101"/>
    </location>
</feature>
<evidence type="ECO:0000313" key="14">
    <source>
        <dbReference type="Proteomes" id="UP000612362"/>
    </source>
</evidence>
<comment type="catalytic activity">
    <reaction evidence="1 11">
        <text>1-(5-phospho-beta-D-ribosyl)-5'-AMP + H2O = 1-(5-phospho-beta-D-ribosyl)-5-[(5-phospho-beta-D-ribosylamino)methylideneamino]imidazole-4-carboxamide</text>
        <dbReference type="Rhea" id="RHEA:20049"/>
        <dbReference type="ChEBI" id="CHEBI:15377"/>
        <dbReference type="ChEBI" id="CHEBI:58435"/>
        <dbReference type="ChEBI" id="CHEBI:59457"/>
        <dbReference type="EC" id="3.5.4.19"/>
    </reaction>
</comment>
<dbReference type="PANTHER" id="PTHR42945">
    <property type="entry name" value="HISTIDINE BIOSYNTHESIS BIFUNCTIONAL PROTEIN"/>
    <property type="match status" value="1"/>
</dbReference>